<dbReference type="RefSeq" id="WP_102522699.1">
    <property type="nucleotide sequence ID" value="NZ_LT960611.1"/>
</dbReference>
<protein>
    <recommendedName>
        <fullName evidence="5">Chemotaxis protein</fullName>
    </recommendedName>
</protein>
<evidence type="ECO:0008006" key="5">
    <source>
        <dbReference type="Google" id="ProtNLM"/>
    </source>
</evidence>
<dbReference type="OrthoDB" id="6195578at2"/>
<dbReference type="EMBL" id="LT960611">
    <property type="protein sequence ID" value="SON50163.1"/>
    <property type="molecule type" value="Genomic_DNA"/>
</dbReference>
<keyword evidence="4" id="KW-1185">Reference proteome</keyword>
<gene>
    <name evidence="3" type="ORF">VTAP4600_A2184</name>
</gene>
<dbReference type="AlphaFoldDB" id="A0A2N8ZE32"/>
<dbReference type="Proteomes" id="UP000235828">
    <property type="component" value="Chromosome A"/>
</dbReference>
<organism evidence="3 4">
    <name type="scientific">Vibrio tapetis subsp. tapetis</name>
    <dbReference type="NCBI Taxonomy" id="1671868"/>
    <lineage>
        <taxon>Bacteria</taxon>
        <taxon>Pseudomonadati</taxon>
        <taxon>Pseudomonadota</taxon>
        <taxon>Gammaproteobacteria</taxon>
        <taxon>Vibrionales</taxon>
        <taxon>Vibrionaceae</taxon>
        <taxon>Vibrio</taxon>
    </lineage>
</organism>
<keyword evidence="2" id="KW-1133">Transmembrane helix</keyword>
<evidence type="ECO:0000256" key="2">
    <source>
        <dbReference type="SAM" id="Phobius"/>
    </source>
</evidence>
<sequence length="242" mass="26865">MDDLELRRRIMSDPKNKESDSELTREQCELNAKFIDDILKLDNQIEQAMKVDVPDGLADRILFNQSAEIEETPFTRSVMKRTMALAASVAFAAGLLVGQINWTPLVISPAHASLADTAMQHVVDESPFINPLDEKVSSKQINMKLKPFDFAFTDNFPYQVYYLNHCGFGDSNAMHMVFQGEKGRVTMFVTRVNSDSTQSFQKNGMNGTITPLEGASMVLVGEAGEDVAKIAEVLMPIIKPIG</sequence>
<evidence type="ECO:0000256" key="1">
    <source>
        <dbReference type="SAM" id="MobiDB-lite"/>
    </source>
</evidence>
<name>A0A2N8ZE32_9VIBR</name>
<proteinExistence type="predicted"/>
<dbReference type="KEGG" id="vta:A2184"/>
<reference evidence="3 4" key="1">
    <citation type="submission" date="2017-10" db="EMBL/GenBank/DDBJ databases">
        <authorList>
            <person name="Banno H."/>
            <person name="Chua N.-H."/>
        </authorList>
    </citation>
    <scope>NUCLEOTIDE SEQUENCE [LARGE SCALE GENOMIC DNA]</scope>
    <source>
        <strain evidence="3">Vibrio tapetis CECT4600</strain>
    </source>
</reference>
<dbReference type="Pfam" id="PF11859">
    <property type="entry name" value="DUF3379"/>
    <property type="match status" value="1"/>
</dbReference>
<evidence type="ECO:0000313" key="3">
    <source>
        <dbReference type="EMBL" id="SON50163.1"/>
    </source>
</evidence>
<feature type="region of interest" description="Disordered" evidence="1">
    <location>
        <begin position="1"/>
        <end position="24"/>
    </location>
</feature>
<accession>A0A2N8ZE32</accession>
<feature type="transmembrane region" description="Helical" evidence="2">
    <location>
        <begin position="83"/>
        <end position="102"/>
    </location>
</feature>
<dbReference type="InterPro" id="IPR021806">
    <property type="entry name" value="DUF3379"/>
</dbReference>
<keyword evidence="2" id="KW-0472">Membrane</keyword>
<evidence type="ECO:0000313" key="4">
    <source>
        <dbReference type="Proteomes" id="UP000235828"/>
    </source>
</evidence>
<keyword evidence="2" id="KW-0812">Transmembrane</keyword>